<keyword evidence="2" id="KW-0812">Transmembrane</keyword>
<name>A0A653CAU9_CALMS</name>
<gene>
    <name evidence="3" type="ORF">CALMAC_LOCUS7448</name>
</gene>
<keyword evidence="2" id="KW-0472">Membrane</keyword>
<feature type="transmembrane region" description="Helical" evidence="2">
    <location>
        <begin position="41"/>
        <end position="64"/>
    </location>
</feature>
<evidence type="ECO:0000313" key="3">
    <source>
        <dbReference type="EMBL" id="VEN44779.1"/>
    </source>
</evidence>
<keyword evidence="4" id="KW-1185">Reference proteome</keyword>
<sequence length="83" mass="9789">MRDQPMKQMDEAIFWIEYVIRNQGAYHLRSSAVHLKWYQKYLIDVFLFVLGALGILVLILYKLIGLIFGMKGARHCETNKKNE</sequence>
<dbReference type="EMBL" id="CAACVG010007313">
    <property type="protein sequence ID" value="VEN44779.1"/>
    <property type="molecule type" value="Genomic_DNA"/>
</dbReference>
<keyword evidence="2" id="KW-1133">Transmembrane helix</keyword>
<evidence type="ECO:0008006" key="5">
    <source>
        <dbReference type="Google" id="ProtNLM"/>
    </source>
</evidence>
<evidence type="ECO:0000256" key="2">
    <source>
        <dbReference type="SAM" id="Phobius"/>
    </source>
</evidence>
<organism evidence="3 4">
    <name type="scientific">Callosobruchus maculatus</name>
    <name type="common">Southern cowpea weevil</name>
    <name type="synonym">Pulse bruchid</name>
    <dbReference type="NCBI Taxonomy" id="64391"/>
    <lineage>
        <taxon>Eukaryota</taxon>
        <taxon>Metazoa</taxon>
        <taxon>Ecdysozoa</taxon>
        <taxon>Arthropoda</taxon>
        <taxon>Hexapoda</taxon>
        <taxon>Insecta</taxon>
        <taxon>Pterygota</taxon>
        <taxon>Neoptera</taxon>
        <taxon>Endopterygota</taxon>
        <taxon>Coleoptera</taxon>
        <taxon>Polyphaga</taxon>
        <taxon>Cucujiformia</taxon>
        <taxon>Chrysomeloidea</taxon>
        <taxon>Chrysomelidae</taxon>
        <taxon>Bruchinae</taxon>
        <taxon>Bruchini</taxon>
        <taxon>Callosobruchus</taxon>
    </lineage>
</organism>
<dbReference type="AlphaFoldDB" id="A0A653CAU9"/>
<protein>
    <recommendedName>
        <fullName evidence="5">UDP-glucuronosyltransferase</fullName>
    </recommendedName>
</protein>
<evidence type="ECO:0000256" key="1">
    <source>
        <dbReference type="ARBA" id="ARBA00022679"/>
    </source>
</evidence>
<accession>A0A653CAU9</accession>
<dbReference type="Proteomes" id="UP000410492">
    <property type="component" value="Unassembled WGS sequence"/>
</dbReference>
<dbReference type="Pfam" id="PF00201">
    <property type="entry name" value="UDPGT"/>
    <property type="match status" value="1"/>
</dbReference>
<dbReference type="InterPro" id="IPR002213">
    <property type="entry name" value="UDP_glucos_trans"/>
</dbReference>
<reference evidence="3 4" key="1">
    <citation type="submission" date="2019-01" db="EMBL/GenBank/DDBJ databases">
        <authorList>
            <person name="Sayadi A."/>
        </authorList>
    </citation>
    <scope>NUCLEOTIDE SEQUENCE [LARGE SCALE GENOMIC DNA]</scope>
</reference>
<keyword evidence="1" id="KW-0808">Transferase</keyword>
<proteinExistence type="predicted"/>
<evidence type="ECO:0000313" key="4">
    <source>
        <dbReference type="Proteomes" id="UP000410492"/>
    </source>
</evidence>
<dbReference type="GO" id="GO:0008194">
    <property type="term" value="F:UDP-glycosyltransferase activity"/>
    <property type="evidence" value="ECO:0007669"/>
    <property type="project" value="InterPro"/>
</dbReference>
<dbReference type="OrthoDB" id="6767784at2759"/>